<organism evidence="2 3">
    <name type="scientific">Planctobacterium marinum</name>
    <dbReference type="NCBI Taxonomy" id="1631968"/>
    <lineage>
        <taxon>Bacteria</taxon>
        <taxon>Pseudomonadati</taxon>
        <taxon>Pseudomonadota</taxon>
        <taxon>Gammaproteobacteria</taxon>
        <taxon>Alteromonadales</taxon>
        <taxon>Alteromonadaceae</taxon>
        <taxon>Planctobacterium</taxon>
    </lineage>
</organism>
<evidence type="ECO:0000313" key="3">
    <source>
        <dbReference type="Proteomes" id="UP001333710"/>
    </source>
</evidence>
<dbReference type="Pfam" id="PF00903">
    <property type="entry name" value="Glyoxalase"/>
    <property type="match status" value="1"/>
</dbReference>
<name>A0AA48KSH4_9ALTE</name>
<reference evidence="2" key="1">
    <citation type="submission" date="2023-01" db="EMBL/GenBank/DDBJ databases">
        <title>Complete genome sequence of Planctobacterium marinum strain Dej080120_11.</title>
        <authorList>
            <person name="Ueki S."/>
            <person name="Maruyama F."/>
        </authorList>
    </citation>
    <scope>NUCLEOTIDE SEQUENCE</scope>
    <source>
        <strain evidence="2">Dej080120_11</strain>
    </source>
</reference>
<dbReference type="KEGG" id="pmaw:MACH26_20050"/>
<evidence type="ECO:0000259" key="1">
    <source>
        <dbReference type="Pfam" id="PF00903"/>
    </source>
</evidence>
<dbReference type="PANTHER" id="PTHR36503:SF1">
    <property type="entry name" value="BLR2520 PROTEIN"/>
    <property type="match status" value="1"/>
</dbReference>
<dbReference type="Proteomes" id="UP001333710">
    <property type="component" value="Chromosome"/>
</dbReference>
<accession>A0AA48KSH4</accession>
<dbReference type="CDD" id="cd06587">
    <property type="entry name" value="VOC"/>
    <property type="match status" value="1"/>
</dbReference>
<dbReference type="RefSeq" id="WP_338292500.1">
    <property type="nucleotide sequence ID" value="NZ_AP027272.1"/>
</dbReference>
<dbReference type="PANTHER" id="PTHR36503">
    <property type="entry name" value="BLR2520 PROTEIN"/>
    <property type="match status" value="1"/>
</dbReference>
<proteinExistence type="predicted"/>
<protein>
    <recommendedName>
        <fullName evidence="1">Glyoxalase/fosfomycin resistance/dioxygenase domain-containing protein</fullName>
    </recommendedName>
</protein>
<dbReference type="InterPro" id="IPR029068">
    <property type="entry name" value="Glyas_Bleomycin-R_OHBP_Dase"/>
</dbReference>
<dbReference type="EMBL" id="AP027272">
    <property type="protein sequence ID" value="BDX06484.1"/>
    <property type="molecule type" value="Genomic_DNA"/>
</dbReference>
<feature type="domain" description="Glyoxalase/fosfomycin resistance/dioxygenase" evidence="1">
    <location>
        <begin position="8"/>
        <end position="117"/>
    </location>
</feature>
<sequence length="123" mass="13653">MKLGAFSVSLNVKDIKKSLAFYQALGFEEAGGNIEHGYLILKNDSSTLGLFQGMFDKNMLTYNPGWDQDCSTLPEYQDVREIQSRLREKGLELLDTVDEDSAGPGSIMIVDPDGNPILIDQHI</sequence>
<evidence type="ECO:0000313" key="2">
    <source>
        <dbReference type="EMBL" id="BDX06484.1"/>
    </source>
</evidence>
<dbReference type="SUPFAM" id="SSF54593">
    <property type="entry name" value="Glyoxalase/Bleomycin resistance protein/Dihydroxybiphenyl dioxygenase"/>
    <property type="match status" value="1"/>
</dbReference>
<dbReference type="Gene3D" id="3.10.180.10">
    <property type="entry name" value="2,3-Dihydroxybiphenyl 1,2-Dioxygenase, domain 1"/>
    <property type="match status" value="1"/>
</dbReference>
<keyword evidence="3" id="KW-1185">Reference proteome</keyword>
<dbReference type="InterPro" id="IPR004360">
    <property type="entry name" value="Glyas_Fos-R_dOase_dom"/>
</dbReference>
<dbReference type="AlphaFoldDB" id="A0AA48KSH4"/>
<gene>
    <name evidence="2" type="ORF">MACH26_20050</name>
</gene>